<dbReference type="InterPro" id="IPR031599">
    <property type="entry name" value="ABC_tran_2"/>
</dbReference>
<keyword evidence="1" id="KW-0812">Transmembrane</keyword>
<feature type="transmembrane region" description="Helical" evidence="1">
    <location>
        <begin position="222"/>
        <end position="242"/>
    </location>
</feature>
<feature type="transmembrane region" description="Helical" evidence="1">
    <location>
        <begin position="254"/>
        <end position="276"/>
    </location>
</feature>
<evidence type="ECO:0000313" key="3">
    <source>
        <dbReference type="Proteomes" id="UP001168575"/>
    </source>
</evidence>
<organism evidence="2 3">
    <name type="scientific">Phoenicibacter congonensis</name>
    <dbReference type="NCBI Taxonomy" id="1944646"/>
    <lineage>
        <taxon>Bacteria</taxon>
        <taxon>Bacillati</taxon>
        <taxon>Actinomycetota</taxon>
        <taxon>Coriobacteriia</taxon>
        <taxon>Eggerthellales</taxon>
        <taxon>Eggerthellaceae</taxon>
        <taxon>Phoenicibacter</taxon>
    </lineage>
</organism>
<evidence type="ECO:0008006" key="4">
    <source>
        <dbReference type="Google" id="ProtNLM"/>
    </source>
</evidence>
<keyword evidence="1" id="KW-1133">Transmembrane helix</keyword>
<feature type="transmembrane region" description="Helical" evidence="1">
    <location>
        <begin position="490"/>
        <end position="513"/>
    </location>
</feature>
<feature type="transmembrane region" description="Helical" evidence="1">
    <location>
        <begin position="325"/>
        <end position="355"/>
    </location>
</feature>
<keyword evidence="3" id="KW-1185">Reference proteome</keyword>
<feature type="transmembrane region" description="Helical" evidence="1">
    <location>
        <begin position="415"/>
        <end position="439"/>
    </location>
</feature>
<feature type="transmembrane region" description="Helical" evidence="1">
    <location>
        <begin position="155"/>
        <end position="186"/>
    </location>
</feature>
<dbReference type="Proteomes" id="UP001168575">
    <property type="component" value="Unassembled WGS sequence"/>
</dbReference>
<feature type="transmembrane region" description="Helical" evidence="1">
    <location>
        <begin position="76"/>
        <end position="94"/>
    </location>
</feature>
<protein>
    <recommendedName>
        <fullName evidence="4">ABC-2 type transport system permease protein</fullName>
    </recommendedName>
</protein>
<dbReference type="EMBL" id="JAUMVS010000018">
    <property type="protein sequence ID" value="MDO4841452.1"/>
    <property type="molecule type" value="Genomic_DNA"/>
</dbReference>
<keyword evidence="1" id="KW-0472">Membrane</keyword>
<feature type="transmembrane region" description="Helical" evidence="1">
    <location>
        <begin position="451"/>
        <end position="469"/>
    </location>
</feature>
<feature type="transmembrane region" description="Helical" evidence="1">
    <location>
        <begin position="519"/>
        <end position="539"/>
    </location>
</feature>
<evidence type="ECO:0000256" key="1">
    <source>
        <dbReference type="SAM" id="Phobius"/>
    </source>
</evidence>
<sequence>MANTNSVPNTFVAFKRLVGVQVTAMLRSSGLVKGKTSDTAVFSLVIRILTNAGYLLAMSIIAGLLGFFIATMMPDFLPAILTLYTFIIAFGIGFSKSASALFGSQDYELTQSLPVSTKVVVFSKVFSTYIILVVCNIFIVLPMCLPLLGVIKCGAIFWLSVVAAILFSQCVPMALALLVGFLLSLFVRRFKFSGIVSILAGVIVVVAIFGLSIALNSGNITFQALFGALGVVRDVLVVYPLAAWLEVALLQNSAAGLLLFVASSAIVLFVAIAVLARCYMSANSAVAKSYHNKKLNIEETELKSNKPLKALLAKEFKVLFNSQDLAINVLFADIIMIVVAVAIGVFGLATVTNLVLGGKYTADELETMAGVFRQVIPWFFMIFLMGKSTCYYGISLEGRTAWINSTLPVPSKTILFSKILLNLIDTVVITIFCAIFLVVTDSIEVFEAFQIIVVCPSFFFAVSAAGLYFDAKKPFFDWIKPKELTNKPGLAIISLVSLALIAVCAFVAVISAITLGGAGAFVVSLVLSAVALFVGKLFLDKASCIPFYC</sequence>
<gene>
    <name evidence="2" type="ORF">Q3982_02100</name>
</gene>
<feature type="transmembrane region" description="Helical" evidence="1">
    <location>
        <begin position="192"/>
        <end position="215"/>
    </location>
</feature>
<comment type="caution">
    <text evidence="2">The sequence shown here is derived from an EMBL/GenBank/DDBJ whole genome shotgun (WGS) entry which is preliminary data.</text>
</comment>
<reference evidence="2" key="1">
    <citation type="submission" date="2023-07" db="EMBL/GenBank/DDBJ databases">
        <title>Between Cages and Wild: Unraveling the Impact of Captivity on Animal Microbiomes and Antimicrobial Resistance.</title>
        <authorList>
            <person name="Schmartz G.P."/>
            <person name="Rehner J."/>
            <person name="Schuff M.J."/>
            <person name="Becker S.L."/>
            <person name="Kravczyk M."/>
            <person name="Gurevich A."/>
            <person name="Francke R."/>
            <person name="Mueller R."/>
            <person name="Keller V."/>
            <person name="Keller A."/>
        </authorList>
    </citation>
    <scope>NUCLEOTIDE SEQUENCE</scope>
    <source>
        <strain evidence="2">S12M_St_49</strain>
    </source>
</reference>
<proteinExistence type="predicted"/>
<dbReference type="AlphaFoldDB" id="A0AA43UAW8"/>
<feature type="transmembrane region" description="Helical" evidence="1">
    <location>
        <begin position="375"/>
        <end position="394"/>
    </location>
</feature>
<feature type="transmembrane region" description="Helical" evidence="1">
    <location>
        <begin position="44"/>
        <end position="69"/>
    </location>
</feature>
<name>A0AA43UAW8_9ACTN</name>
<feature type="transmembrane region" description="Helical" evidence="1">
    <location>
        <begin position="126"/>
        <end position="148"/>
    </location>
</feature>
<evidence type="ECO:0000313" key="2">
    <source>
        <dbReference type="EMBL" id="MDO4841452.1"/>
    </source>
</evidence>
<dbReference type="Pfam" id="PF16949">
    <property type="entry name" value="ABC_tran_2"/>
    <property type="match status" value="1"/>
</dbReference>
<accession>A0AA43UAW8</accession>